<protein>
    <submittedName>
        <fullName evidence="1">Biopolymer transporter Tol</fullName>
    </submittedName>
</protein>
<dbReference type="RefSeq" id="WP_058622336.1">
    <property type="nucleotide sequence ID" value="NZ_LDRT01000007.1"/>
</dbReference>
<dbReference type="PATRIC" id="fig|2033.6.peg.3391"/>
<reference evidence="1 2" key="1">
    <citation type="journal article" date="2016" name="Front. Microbiol.">
        <title>Genomic Resource of Rice Seed Associated Bacteria.</title>
        <authorList>
            <person name="Midha S."/>
            <person name="Bansal K."/>
            <person name="Sharma S."/>
            <person name="Kumar N."/>
            <person name="Patil P.P."/>
            <person name="Chaudhry V."/>
            <person name="Patil P.B."/>
        </authorList>
    </citation>
    <scope>NUCLEOTIDE SEQUENCE [LARGE SCALE GENOMIC DNA]</scope>
    <source>
        <strain evidence="1 2">NS220</strain>
    </source>
</reference>
<dbReference type="OrthoDB" id="34459at2"/>
<dbReference type="AlphaFoldDB" id="A0A147F151"/>
<evidence type="ECO:0000313" key="1">
    <source>
        <dbReference type="EMBL" id="KTR96595.1"/>
    </source>
</evidence>
<organism evidence="1 2">
    <name type="scientific">Microbacterium testaceum</name>
    <name type="common">Aureobacterium testaceum</name>
    <name type="synonym">Brevibacterium testaceum</name>
    <dbReference type="NCBI Taxonomy" id="2033"/>
    <lineage>
        <taxon>Bacteria</taxon>
        <taxon>Bacillati</taxon>
        <taxon>Actinomycetota</taxon>
        <taxon>Actinomycetes</taxon>
        <taxon>Micrococcales</taxon>
        <taxon>Microbacteriaceae</taxon>
        <taxon>Microbacterium</taxon>
    </lineage>
</organism>
<gene>
    <name evidence="1" type="ORF">NS220_01485</name>
</gene>
<name>A0A147F151_MICTE</name>
<comment type="caution">
    <text evidence="1">The sequence shown here is derived from an EMBL/GenBank/DDBJ whole genome shotgun (WGS) entry which is preliminary data.</text>
</comment>
<sequence>MASGIDECADDVTDDERWLVIHGRRWRRTDPALPEDLAARLRSHLGRARSAVRTTTRAGDADATADARRRVGLATSGLGERGPRWWEDDVDARIARALAAVEELDRDAPPRADEGPGVNA</sequence>
<evidence type="ECO:0000313" key="2">
    <source>
        <dbReference type="Proteomes" id="UP000075025"/>
    </source>
</evidence>
<dbReference type="Proteomes" id="UP000075025">
    <property type="component" value="Unassembled WGS sequence"/>
</dbReference>
<proteinExistence type="predicted"/>
<dbReference type="EMBL" id="LDRT01000007">
    <property type="protein sequence ID" value="KTR96595.1"/>
    <property type="molecule type" value="Genomic_DNA"/>
</dbReference>
<accession>A0A147F151</accession>